<dbReference type="AlphaFoldDB" id="A0A382B9C1"/>
<dbReference type="EMBL" id="UINC01028600">
    <property type="protein sequence ID" value="SVB09863.1"/>
    <property type="molecule type" value="Genomic_DNA"/>
</dbReference>
<evidence type="ECO:0000256" key="1">
    <source>
        <dbReference type="ARBA" id="ARBA00010797"/>
    </source>
</evidence>
<dbReference type="PANTHER" id="PTHR15893:SF0">
    <property type="entry name" value="LARGE RIBOSOMAL SUBUNIT PROTEIN BL27M"/>
    <property type="match status" value="1"/>
</dbReference>
<dbReference type="InterPro" id="IPR001684">
    <property type="entry name" value="Ribosomal_bL27"/>
</dbReference>
<dbReference type="GO" id="GO:0006412">
    <property type="term" value="P:translation"/>
    <property type="evidence" value="ECO:0007669"/>
    <property type="project" value="InterPro"/>
</dbReference>
<evidence type="ECO:0000313" key="5">
    <source>
        <dbReference type="EMBL" id="SVB09863.1"/>
    </source>
</evidence>
<protein>
    <recommendedName>
        <fullName evidence="6">50S ribosomal protein L27</fullName>
    </recommendedName>
</protein>
<gene>
    <name evidence="5" type="ORF">METZ01_LOCUS162717</name>
</gene>
<reference evidence="5" key="1">
    <citation type="submission" date="2018-05" db="EMBL/GenBank/DDBJ databases">
        <authorList>
            <person name="Lanie J.A."/>
            <person name="Ng W.-L."/>
            <person name="Kazmierczak K.M."/>
            <person name="Andrzejewski T.M."/>
            <person name="Davidsen T.M."/>
            <person name="Wayne K.J."/>
            <person name="Tettelin H."/>
            <person name="Glass J.I."/>
            <person name="Rusch D."/>
            <person name="Podicherti R."/>
            <person name="Tsui H.-C.T."/>
            <person name="Winkler M.E."/>
        </authorList>
    </citation>
    <scope>NUCLEOTIDE SEQUENCE</scope>
</reference>
<dbReference type="FunFam" id="2.40.50.100:FF:000001">
    <property type="entry name" value="50S ribosomal protein L27"/>
    <property type="match status" value="1"/>
</dbReference>
<evidence type="ECO:0000256" key="3">
    <source>
        <dbReference type="ARBA" id="ARBA00023274"/>
    </source>
</evidence>
<dbReference type="SUPFAM" id="SSF110324">
    <property type="entry name" value="Ribosomal L27 protein-like"/>
    <property type="match status" value="1"/>
</dbReference>
<accession>A0A382B9C1</accession>
<dbReference type="PROSITE" id="PS00831">
    <property type="entry name" value="RIBOSOMAL_L27"/>
    <property type="match status" value="1"/>
</dbReference>
<dbReference type="GO" id="GO:0043022">
    <property type="term" value="F:ribosome binding"/>
    <property type="evidence" value="ECO:0007669"/>
    <property type="project" value="UniProtKB-ARBA"/>
</dbReference>
<organism evidence="5">
    <name type="scientific">marine metagenome</name>
    <dbReference type="NCBI Taxonomy" id="408172"/>
    <lineage>
        <taxon>unclassified sequences</taxon>
        <taxon>metagenomes</taxon>
        <taxon>ecological metagenomes</taxon>
    </lineage>
</organism>
<dbReference type="Gene3D" id="2.40.50.100">
    <property type="match status" value="1"/>
</dbReference>
<feature type="region of interest" description="Disordered" evidence="4">
    <location>
        <begin position="1"/>
        <end position="24"/>
    </location>
</feature>
<name>A0A382B9C1_9ZZZZ</name>
<dbReference type="PANTHER" id="PTHR15893">
    <property type="entry name" value="RIBOSOMAL PROTEIN L27"/>
    <property type="match status" value="1"/>
</dbReference>
<dbReference type="GO" id="GO:0043933">
    <property type="term" value="P:protein-containing complex organization"/>
    <property type="evidence" value="ECO:0007669"/>
    <property type="project" value="UniProtKB-ARBA"/>
</dbReference>
<evidence type="ECO:0000256" key="4">
    <source>
        <dbReference type="SAM" id="MobiDB-lite"/>
    </source>
</evidence>
<keyword evidence="3" id="KW-0687">Ribonucleoprotein</keyword>
<dbReference type="PRINTS" id="PR00063">
    <property type="entry name" value="RIBOSOMALL27"/>
</dbReference>
<dbReference type="NCBIfam" id="TIGR00062">
    <property type="entry name" value="L27"/>
    <property type="match status" value="1"/>
</dbReference>
<dbReference type="GO" id="GO:0022625">
    <property type="term" value="C:cytosolic large ribosomal subunit"/>
    <property type="evidence" value="ECO:0007669"/>
    <property type="project" value="TreeGrafter"/>
</dbReference>
<comment type="similarity">
    <text evidence="1">Belongs to the bacterial ribosomal protein bL27 family.</text>
</comment>
<keyword evidence="2" id="KW-0689">Ribosomal protein</keyword>
<proteinExistence type="inferred from homology"/>
<dbReference type="GO" id="GO:0003735">
    <property type="term" value="F:structural constituent of ribosome"/>
    <property type="evidence" value="ECO:0007669"/>
    <property type="project" value="InterPro"/>
</dbReference>
<dbReference type="InterPro" id="IPR018261">
    <property type="entry name" value="Ribosomal_bL27_CS"/>
</dbReference>
<sequence length="86" mass="9420">MAHKKAGGSSRNGRDSESKRLGIKRYAGESVRAGSILVRQRGSTFHPGENVGMGRDYTLFALTNGTVKFQARGPKNRKWVVVQAET</sequence>
<evidence type="ECO:0000256" key="2">
    <source>
        <dbReference type="ARBA" id="ARBA00022980"/>
    </source>
</evidence>
<dbReference type="HAMAP" id="MF_00539">
    <property type="entry name" value="Ribosomal_bL27"/>
    <property type="match status" value="1"/>
</dbReference>
<evidence type="ECO:0008006" key="6">
    <source>
        <dbReference type="Google" id="ProtNLM"/>
    </source>
</evidence>
<dbReference type="Pfam" id="PF01016">
    <property type="entry name" value="Ribosomal_L27"/>
    <property type="match status" value="1"/>
</dbReference>